<proteinExistence type="predicted"/>
<reference evidence="2 3" key="1">
    <citation type="journal article" date="2019" name="Nat. Microbiol.">
        <title>Mediterranean grassland soil C-N compound turnover is dependent on rainfall and depth, and is mediated by genomically divergent microorganisms.</title>
        <authorList>
            <person name="Diamond S."/>
            <person name="Andeer P.F."/>
            <person name="Li Z."/>
            <person name="Crits-Christoph A."/>
            <person name="Burstein D."/>
            <person name="Anantharaman K."/>
            <person name="Lane K.R."/>
            <person name="Thomas B.C."/>
            <person name="Pan C."/>
            <person name="Northen T.R."/>
            <person name="Banfield J.F."/>
        </authorList>
    </citation>
    <scope>NUCLEOTIDE SEQUENCE [LARGE SCALE GENOMIC DNA]</scope>
    <source>
        <strain evidence="2">NP_7</strain>
    </source>
</reference>
<dbReference type="InterPro" id="IPR012902">
    <property type="entry name" value="N_methyl_site"/>
</dbReference>
<organism evidence="2 3">
    <name type="scientific">Candidatus Segetimicrobium genomatis</name>
    <dbReference type="NCBI Taxonomy" id="2569760"/>
    <lineage>
        <taxon>Bacteria</taxon>
        <taxon>Bacillati</taxon>
        <taxon>Candidatus Sysuimicrobiota</taxon>
        <taxon>Candidatus Sysuimicrobiia</taxon>
        <taxon>Candidatus Sysuimicrobiales</taxon>
        <taxon>Candidatus Segetimicrobiaceae</taxon>
        <taxon>Candidatus Segetimicrobium</taxon>
    </lineage>
</organism>
<name>A0A537JHQ8_9BACT</name>
<dbReference type="Proteomes" id="UP000320048">
    <property type="component" value="Unassembled WGS sequence"/>
</dbReference>
<gene>
    <name evidence="2" type="ORF">E6H04_03605</name>
</gene>
<protein>
    <submittedName>
        <fullName evidence="2">Prepilin-type N-terminal cleavage/methylation domain-containing protein</fullName>
    </submittedName>
</protein>
<dbReference type="AlphaFoldDB" id="A0A537JHQ8"/>
<dbReference type="EMBL" id="VBAO01000093">
    <property type="protein sequence ID" value="TMI83087.1"/>
    <property type="molecule type" value="Genomic_DNA"/>
</dbReference>
<dbReference type="NCBIfam" id="TIGR02532">
    <property type="entry name" value="IV_pilin_GFxxxE"/>
    <property type="match status" value="1"/>
</dbReference>
<sequence length="74" mass="7899">MSRHIAIRRSHLMSRTTRRRRPHPSLAAQGGMTIMEILVSISIMAVAAGAIAFLVGAAVQAKMITAVRAGDTES</sequence>
<comment type="caution">
    <text evidence="2">The sequence shown here is derived from an EMBL/GenBank/DDBJ whole genome shotgun (WGS) entry which is preliminary data.</text>
</comment>
<evidence type="ECO:0000313" key="2">
    <source>
        <dbReference type="EMBL" id="TMI83087.1"/>
    </source>
</evidence>
<evidence type="ECO:0000256" key="1">
    <source>
        <dbReference type="SAM" id="MobiDB-lite"/>
    </source>
</evidence>
<feature type="compositionally biased region" description="Basic residues" evidence="1">
    <location>
        <begin position="1"/>
        <end position="23"/>
    </location>
</feature>
<feature type="region of interest" description="Disordered" evidence="1">
    <location>
        <begin position="1"/>
        <end position="26"/>
    </location>
</feature>
<accession>A0A537JHQ8</accession>
<evidence type="ECO:0000313" key="3">
    <source>
        <dbReference type="Proteomes" id="UP000320048"/>
    </source>
</evidence>
<feature type="non-terminal residue" evidence="2">
    <location>
        <position position="74"/>
    </location>
</feature>